<feature type="compositionally biased region" description="Polar residues" evidence="1">
    <location>
        <begin position="55"/>
        <end position="64"/>
    </location>
</feature>
<evidence type="ECO:0000256" key="1">
    <source>
        <dbReference type="SAM" id="MobiDB-lite"/>
    </source>
</evidence>
<feature type="region of interest" description="Disordered" evidence="1">
    <location>
        <begin position="258"/>
        <end position="349"/>
    </location>
</feature>
<reference evidence="2 3" key="1">
    <citation type="submission" date="2020-02" db="EMBL/GenBank/DDBJ databases">
        <authorList>
            <person name="Ferguson B K."/>
        </authorList>
    </citation>
    <scope>NUCLEOTIDE SEQUENCE [LARGE SCALE GENOMIC DNA]</scope>
</reference>
<feature type="region of interest" description="Disordered" evidence="1">
    <location>
        <begin position="1"/>
        <end position="166"/>
    </location>
</feature>
<protein>
    <submittedName>
        <fullName evidence="2">Uncharacterized protein</fullName>
    </submittedName>
</protein>
<dbReference type="OrthoDB" id="1903104at2759"/>
<evidence type="ECO:0000313" key="2">
    <source>
        <dbReference type="EMBL" id="CAB0017206.1"/>
    </source>
</evidence>
<organism evidence="2 3">
    <name type="scientific">Nesidiocoris tenuis</name>
    <dbReference type="NCBI Taxonomy" id="355587"/>
    <lineage>
        <taxon>Eukaryota</taxon>
        <taxon>Metazoa</taxon>
        <taxon>Ecdysozoa</taxon>
        <taxon>Arthropoda</taxon>
        <taxon>Hexapoda</taxon>
        <taxon>Insecta</taxon>
        <taxon>Pterygota</taxon>
        <taxon>Neoptera</taxon>
        <taxon>Paraneoptera</taxon>
        <taxon>Hemiptera</taxon>
        <taxon>Heteroptera</taxon>
        <taxon>Panheteroptera</taxon>
        <taxon>Cimicomorpha</taxon>
        <taxon>Miridae</taxon>
        <taxon>Dicyphina</taxon>
        <taxon>Nesidiocoris</taxon>
    </lineage>
</organism>
<feature type="compositionally biased region" description="Basic residues" evidence="1">
    <location>
        <begin position="137"/>
        <end position="160"/>
    </location>
</feature>
<feature type="compositionally biased region" description="Polar residues" evidence="1">
    <location>
        <begin position="319"/>
        <end position="338"/>
    </location>
</feature>
<accession>A0A6H5HKB3</accession>
<gene>
    <name evidence="2" type="ORF">NTEN_LOCUS21248</name>
</gene>
<dbReference type="AlphaFoldDB" id="A0A6H5HKB3"/>
<feature type="compositionally biased region" description="Polar residues" evidence="1">
    <location>
        <begin position="74"/>
        <end position="99"/>
    </location>
</feature>
<feature type="compositionally biased region" description="Basic and acidic residues" evidence="1">
    <location>
        <begin position="44"/>
        <end position="54"/>
    </location>
</feature>
<keyword evidence="3" id="KW-1185">Reference proteome</keyword>
<feature type="compositionally biased region" description="Basic residues" evidence="1">
    <location>
        <begin position="281"/>
        <end position="301"/>
    </location>
</feature>
<feature type="region of interest" description="Disordered" evidence="1">
    <location>
        <begin position="449"/>
        <end position="484"/>
    </location>
</feature>
<evidence type="ECO:0000313" key="3">
    <source>
        <dbReference type="Proteomes" id="UP000479000"/>
    </source>
</evidence>
<feature type="compositionally biased region" description="Low complexity" evidence="1">
    <location>
        <begin position="460"/>
        <end position="476"/>
    </location>
</feature>
<name>A0A6H5HKB3_9HEMI</name>
<feature type="compositionally biased region" description="Polar residues" evidence="1">
    <location>
        <begin position="270"/>
        <end position="280"/>
    </location>
</feature>
<dbReference type="Proteomes" id="UP000479000">
    <property type="component" value="Unassembled WGS sequence"/>
</dbReference>
<feature type="compositionally biased region" description="Polar residues" evidence="1">
    <location>
        <begin position="1"/>
        <end position="11"/>
    </location>
</feature>
<feature type="compositionally biased region" description="Low complexity" evidence="1">
    <location>
        <begin position="207"/>
        <end position="217"/>
    </location>
</feature>
<feature type="compositionally biased region" description="Polar residues" evidence="1">
    <location>
        <begin position="369"/>
        <end position="387"/>
    </location>
</feature>
<feature type="region of interest" description="Disordered" evidence="1">
    <location>
        <begin position="366"/>
        <end position="390"/>
    </location>
</feature>
<dbReference type="EMBL" id="CADCXU010030959">
    <property type="protein sequence ID" value="CAB0017206.1"/>
    <property type="molecule type" value="Genomic_DNA"/>
</dbReference>
<sequence>MSEPTPGSSPKHSPITLRIYKDNLTVKTDLDSPKRNKSPMSTEFKSELSPHLRSESSSPQNKQLEFTLKIAKDANTNQPRATMSPKTASTSCASPSSVWKSEVQILDQPPASASDGPPLEDLETEPGRELALTPTRGRGRPRGRGRGRGGSRGRGGRRGSGRVLEQYTPTVIIKQEVISDQDDSTTGQSIDVQDMFLKMLSPELSSSTTAAATSAQTKPSSVHVDTPMPRKRGRPRKLAQPPLPIKEEMLATMIKLEPPDSSMMSDSGDNDTPSSETSTGRPKRTCRGRTKPIVVKKRRGRGGGVAASGGIPRRPSTPLPNETSSPATSDLPRSSISLSPPKMIASSEVSPAGMIEKANQEAGNMENLPASSTSVPTTPNADPTEPNTPLAVPLGSPDDETPSAALLREFNSCFYHTLVLTFRTTRGILYTSNELMYFPINTVIYGPLKPNERQKDGSEEGSNSDSSSSSSSCSSSAPNARTPMSRTRSCAASCATEECYGVKYGLQNKLSSSSSIHCDYCVERIHSSSQGSSLIKV</sequence>
<feature type="region of interest" description="Disordered" evidence="1">
    <location>
        <begin position="207"/>
        <end position="244"/>
    </location>
</feature>
<proteinExistence type="predicted"/>